<evidence type="ECO:0000313" key="9">
    <source>
        <dbReference type="EMBL" id="BDR92736.1"/>
    </source>
</evidence>
<reference evidence="10" key="2">
    <citation type="submission" date="2020-09" db="EMBL/GenBank/DDBJ databases">
        <authorList>
            <person name="Sun Q."/>
            <person name="Ohkuma M."/>
        </authorList>
    </citation>
    <scope>NUCLEOTIDE SEQUENCE</scope>
    <source>
        <strain evidence="10">JCM 11219</strain>
    </source>
</reference>
<dbReference type="InterPro" id="IPR006037">
    <property type="entry name" value="RCK_C"/>
</dbReference>
<dbReference type="InterPro" id="IPR004680">
    <property type="entry name" value="Cit_transptr-like_dom"/>
</dbReference>
<feature type="transmembrane region" description="Helical" evidence="7">
    <location>
        <begin position="175"/>
        <end position="202"/>
    </location>
</feature>
<dbReference type="GO" id="GO:0008324">
    <property type="term" value="F:monoatomic cation transmembrane transporter activity"/>
    <property type="evidence" value="ECO:0007669"/>
    <property type="project" value="InterPro"/>
</dbReference>
<proteinExistence type="predicted"/>
<dbReference type="GO" id="GO:0006813">
    <property type="term" value="P:potassium ion transport"/>
    <property type="evidence" value="ECO:0007669"/>
    <property type="project" value="InterPro"/>
</dbReference>
<feature type="transmembrane region" description="Helical" evidence="7">
    <location>
        <begin position="464"/>
        <end position="483"/>
    </location>
</feature>
<dbReference type="AlphaFoldDB" id="A0A830EH12"/>
<feature type="transmembrane region" description="Helical" evidence="7">
    <location>
        <begin position="6"/>
        <end position="24"/>
    </location>
</feature>
<dbReference type="Pfam" id="PF02080">
    <property type="entry name" value="TrkA_C"/>
    <property type="match status" value="1"/>
</dbReference>
<feature type="transmembrane region" description="Helical" evidence="7">
    <location>
        <begin position="94"/>
        <end position="121"/>
    </location>
</feature>
<dbReference type="InterPro" id="IPR036721">
    <property type="entry name" value="RCK_C_sf"/>
</dbReference>
<evidence type="ECO:0000313" key="12">
    <source>
        <dbReference type="Proteomes" id="UP001060771"/>
    </source>
</evidence>
<reference evidence="9" key="4">
    <citation type="journal article" date="2023" name="Microbiol. Resour. Announc.">
        <title>Complete Genome Sequence of Vulcanisaeta souniana Strain IC-059, a Hyperthermophilic Archaeon Isolated from Hot Spring Water in Japan.</title>
        <authorList>
            <person name="Kato S."/>
            <person name="Itoh T."/>
            <person name="Wu L."/>
            <person name="Ma J."/>
            <person name="Ohkuma M."/>
        </authorList>
    </citation>
    <scope>NUCLEOTIDE SEQUENCE</scope>
    <source>
        <strain evidence="9">JCM 11219</strain>
    </source>
</reference>
<keyword evidence="12" id="KW-1185">Reference proteome</keyword>
<dbReference type="EMBL" id="AP026830">
    <property type="protein sequence ID" value="BDR92736.1"/>
    <property type="molecule type" value="Genomic_DNA"/>
</dbReference>
<evidence type="ECO:0000256" key="1">
    <source>
        <dbReference type="ARBA" id="ARBA00004141"/>
    </source>
</evidence>
<dbReference type="OrthoDB" id="21388at2157"/>
<feature type="transmembrane region" description="Helical" evidence="7">
    <location>
        <begin position="141"/>
        <end position="163"/>
    </location>
</feature>
<feature type="transmembrane region" description="Helical" evidence="7">
    <location>
        <begin position="503"/>
        <end position="521"/>
    </location>
</feature>
<reference evidence="10" key="1">
    <citation type="journal article" date="2014" name="Int. J. Syst. Evol. Microbiol.">
        <title>Complete genome sequence of Corynebacterium casei LMG S-19264T (=DSM 44701T), isolated from a smear-ripened cheese.</title>
        <authorList>
            <consortium name="US DOE Joint Genome Institute (JGI-PGF)"/>
            <person name="Walter F."/>
            <person name="Albersmeier A."/>
            <person name="Kalinowski J."/>
            <person name="Ruckert C."/>
        </authorList>
    </citation>
    <scope>NUCLEOTIDE SEQUENCE</scope>
    <source>
        <strain evidence="10">JCM 11219</strain>
    </source>
</reference>
<evidence type="ECO:0000256" key="7">
    <source>
        <dbReference type="SAM" id="Phobius"/>
    </source>
</evidence>
<dbReference type="EMBL" id="BMNM01000011">
    <property type="protein sequence ID" value="GGI84090.1"/>
    <property type="molecule type" value="Genomic_DNA"/>
</dbReference>
<dbReference type="Pfam" id="PF03600">
    <property type="entry name" value="CitMHS"/>
    <property type="match status" value="1"/>
</dbReference>
<dbReference type="PANTHER" id="PTHR43652:SF2">
    <property type="entry name" value="BASIC AMINO ACID ANTIPORTER YFCC-RELATED"/>
    <property type="match status" value="1"/>
</dbReference>
<comment type="subcellular location">
    <subcellularLocation>
        <location evidence="1">Membrane</location>
        <topology evidence="1">Multi-pass membrane protein</topology>
    </subcellularLocation>
</comment>
<keyword evidence="4" id="KW-0677">Repeat</keyword>
<gene>
    <name evidence="10" type="ORF">GCM10007112_21210</name>
    <name evidence="9" type="ORF">Vsou_18290</name>
</gene>
<evidence type="ECO:0000256" key="4">
    <source>
        <dbReference type="ARBA" id="ARBA00022737"/>
    </source>
</evidence>
<keyword evidence="5 7" id="KW-1133">Transmembrane helix</keyword>
<dbReference type="PROSITE" id="PS51202">
    <property type="entry name" value="RCK_C"/>
    <property type="match status" value="1"/>
</dbReference>
<keyword evidence="3 7" id="KW-0812">Transmembrane</keyword>
<evidence type="ECO:0000256" key="6">
    <source>
        <dbReference type="ARBA" id="ARBA00023136"/>
    </source>
</evidence>
<feature type="transmembrane region" description="Helical" evidence="7">
    <location>
        <begin position="392"/>
        <end position="421"/>
    </location>
</feature>
<feature type="domain" description="RCK C-terminal" evidence="8">
    <location>
        <begin position="288"/>
        <end position="372"/>
    </location>
</feature>
<dbReference type="Proteomes" id="UP000657075">
    <property type="component" value="Unassembled WGS sequence"/>
</dbReference>
<keyword evidence="6 7" id="KW-0472">Membrane</keyword>
<dbReference type="SUPFAM" id="SSF116726">
    <property type="entry name" value="TrkA C-terminal domain-like"/>
    <property type="match status" value="1"/>
</dbReference>
<sequence length="564" mass="61615">MVVLSFSEYYVLTVLVLAVVLLLSRVVRYDVVGVLLMVLLIIGGVISAEKALSFIGSTTVVVLGSIMVISKALEESGFLDRLAGELDRVFRNEYVFLVFVILIVSLLSGFMSDVALVSIFIPFMYAVSRNHNKKLSKYLLPLSYAAIVGGRYTIFGTSTNLIIDQLWYERLGRYLSIFQFLNIGLVIVFASIPALLLIYLLLPNRESVVASVDDLKIGEYVVEAQVNEDCELVGKTKREVEREYGVKIRSVLPRRLSRAGRVHGGTTLIMEVPVDKLPIISSIKGLALAPQSEQVEGKEVVEALITSSSPLINYTISDIDVLNKYGVKIVGISTGSRRIYGRISHVMLRPGDALLLMGDEESIAKFMGDYGLVPLRTRGAKLFDVRKGALSVAALVGATIASLFGVDIALAFLTGVVVLMLSGAVNYRRIYQYIDWSVLIFIASFLTLGYAMSSSGLSMVIADVLPKSLIILFLITALIANFVNNVSAASIMTPIALTYPNPLLAVTVVAMASTTTFLTPFSHPANLLVYNPGNYKPRDYLTMGTILLITILLITALFTHVIQI</sequence>
<evidence type="ECO:0000313" key="10">
    <source>
        <dbReference type="EMBL" id="GGI84090.1"/>
    </source>
</evidence>
<evidence type="ECO:0000256" key="2">
    <source>
        <dbReference type="ARBA" id="ARBA00022448"/>
    </source>
</evidence>
<accession>A0A830EH12</accession>
<dbReference type="GeneID" id="76207369"/>
<feature type="transmembrane region" description="Helical" evidence="7">
    <location>
        <begin position="541"/>
        <end position="562"/>
    </location>
</feature>
<dbReference type="RefSeq" id="WP_188603903.1">
    <property type="nucleotide sequence ID" value="NZ_AP026830.1"/>
</dbReference>
<organism evidence="10 11">
    <name type="scientific">Vulcanisaeta souniana JCM 11219</name>
    <dbReference type="NCBI Taxonomy" id="1293586"/>
    <lineage>
        <taxon>Archaea</taxon>
        <taxon>Thermoproteota</taxon>
        <taxon>Thermoprotei</taxon>
        <taxon>Thermoproteales</taxon>
        <taxon>Thermoproteaceae</taxon>
        <taxon>Vulcanisaeta</taxon>
    </lineage>
</organism>
<evidence type="ECO:0000256" key="3">
    <source>
        <dbReference type="ARBA" id="ARBA00022692"/>
    </source>
</evidence>
<dbReference type="GO" id="GO:0005886">
    <property type="term" value="C:plasma membrane"/>
    <property type="evidence" value="ECO:0007669"/>
    <property type="project" value="TreeGrafter"/>
</dbReference>
<feature type="transmembrane region" description="Helical" evidence="7">
    <location>
        <begin position="31"/>
        <end position="48"/>
    </location>
</feature>
<keyword evidence="2" id="KW-0813">Transport</keyword>
<dbReference type="PANTHER" id="PTHR43652">
    <property type="entry name" value="BASIC AMINO ACID ANTIPORTER YFCC-RELATED"/>
    <property type="match status" value="1"/>
</dbReference>
<dbReference type="InterPro" id="IPR051679">
    <property type="entry name" value="DASS-Related_Transporters"/>
</dbReference>
<reference evidence="12" key="3">
    <citation type="submission" date="2022-09" db="EMBL/GenBank/DDBJ databases">
        <title>Complete genome sequence of Vulcanisaeta souniana.</title>
        <authorList>
            <person name="Kato S."/>
            <person name="Itoh T."/>
            <person name="Ohkuma M."/>
        </authorList>
    </citation>
    <scope>NUCLEOTIDE SEQUENCE [LARGE SCALE GENOMIC DNA]</scope>
    <source>
        <strain evidence="12">JCM 11219</strain>
    </source>
</reference>
<evidence type="ECO:0000313" key="11">
    <source>
        <dbReference type="Proteomes" id="UP000657075"/>
    </source>
</evidence>
<evidence type="ECO:0000259" key="8">
    <source>
        <dbReference type="PROSITE" id="PS51202"/>
    </source>
</evidence>
<evidence type="ECO:0000256" key="5">
    <source>
        <dbReference type="ARBA" id="ARBA00022989"/>
    </source>
</evidence>
<dbReference type="Proteomes" id="UP001060771">
    <property type="component" value="Chromosome"/>
</dbReference>
<protein>
    <submittedName>
        <fullName evidence="10">SLC13 family permease</fullName>
    </submittedName>
</protein>
<dbReference type="Gene3D" id="3.30.70.1450">
    <property type="entry name" value="Regulator of K+ conductance, C-terminal domain"/>
    <property type="match status" value="1"/>
</dbReference>
<name>A0A830EH12_9CREN</name>
<feature type="transmembrane region" description="Helical" evidence="7">
    <location>
        <begin position="433"/>
        <end position="452"/>
    </location>
</feature>
<feature type="transmembrane region" description="Helical" evidence="7">
    <location>
        <begin position="54"/>
        <end position="73"/>
    </location>
</feature>